<dbReference type="Pfam" id="PF04186">
    <property type="entry name" value="FxsA"/>
    <property type="match status" value="1"/>
</dbReference>
<evidence type="ECO:0000313" key="2">
    <source>
        <dbReference type="EMBL" id="VFJ43693.1"/>
    </source>
</evidence>
<evidence type="ECO:0000256" key="1">
    <source>
        <dbReference type="SAM" id="Phobius"/>
    </source>
</evidence>
<keyword evidence="1" id="KW-0472">Membrane</keyword>
<keyword evidence="1" id="KW-0812">Transmembrane</keyword>
<evidence type="ECO:0000313" key="3">
    <source>
        <dbReference type="EMBL" id="VFJ47639.1"/>
    </source>
</evidence>
<dbReference type="AlphaFoldDB" id="A0A450S6Y7"/>
<dbReference type="PANTHER" id="PTHR35335">
    <property type="entry name" value="UPF0716 PROTEIN FXSA"/>
    <property type="match status" value="1"/>
</dbReference>
<feature type="transmembrane region" description="Helical" evidence="1">
    <location>
        <begin position="29"/>
        <end position="49"/>
    </location>
</feature>
<keyword evidence="1" id="KW-1133">Transmembrane helix</keyword>
<dbReference type="InterPro" id="IPR007313">
    <property type="entry name" value="FxsA"/>
</dbReference>
<dbReference type="EMBL" id="CAADEX010000018">
    <property type="protein sequence ID" value="VFJ47639.1"/>
    <property type="molecule type" value="Genomic_DNA"/>
</dbReference>
<name>A0A450S6Y7_9GAMM</name>
<gene>
    <name evidence="3" type="ORF">BECKDK2373B_GA0170837_10186</name>
    <name evidence="2" type="ORF">BECKDK2373C_GA0170839_100631</name>
</gene>
<accession>A0A450S6Y7</accession>
<protein>
    <submittedName>
        <fullName evidence="3">UPF0716 protein FxsA</fullName>
    </submittedName>
</protein>
<dbReference type="EMBL" id="CAADEY010000006">
    <property type="protein sequence ID" value="VFJ43693.1"/>
    <property type="molecule type" value="Genomic_DNA"/>
</dbReference>
<dbReference type="GO" id="GO:0016020">
    <property type="term" value="C:membrane"/>
    <property type="evidence" value="ECO:0007669"/>
    <property type="project" value="InterPro"/>
</dbReference>
<dbReference type="NCBIfam" id="NF008528">
    <property type="entry name" value="PRK11463.1-2"/>
    <property type="match status" value="1"/>
</dbReference>
<organism evidence="3">
    <name type="scientific">Candidatus Kentrum sp. DK</name>
    <dbReference type="NCBI Taxonomy" id="2126562"/>
    <lineage>
        <taxon>Bacteria</taxon>
        <taxon>Pseudomonadati</taxon>
        <taxon>Pseudomonadota</taxon>
        <taxon>Gammaproteobacteria</taxon>
        <taxon>Candidatus Kentrum</taxon>
    </lineage>
</organism>
<sequence length="160" mass="17947">MSLFRLLFLLFLLVPVVEIYFLITVGSVIGAWPTVLLVIATAVIGAFLVRQQGISTLFRFQHQLRATRTEYPYQDRLESEAAAITVIEGILILVSGILLLTPGFLTDAVGFICLVPPWRLRLIRRFFRHNLPGGGSVYTVSRTSGGRIIEGNFRREDPED</sequence>
<reference evidence="3" key="1">
    <citation type="submission" date="2019-02" db="EMBL/GenBank/DDBJ databases">
        <authorList>
            <person name="Gruber-Vodicka R. H."/>
            <person name="Seah K. B. B."/>
        </authorList>
    </citation>
    <scope>NUCLEOTIDE SEQUENCE</scope>
    <source>
        <strain evidence="2">BECK_DK161</strain>
        <strain evidence="3">BECK_DK47</strain>
    </source>
</reference>
<dbReference type="PANTHER" id="PTHR35335:SF1">
    <property type="entry name" value="UPF0716 PROTEIN FXSA"/>
    <property type="match status" value="1"/>
</dbReference>
<feature type="transmembrane region" description="Helical" evidence="1">
    <location>
        <begin position="81"/>
        <end position="98"/>
    </location>
</feature>
<proteinExistence type="predicted"/>